<evidence type="ECO:0000256" key="6">
    <source>
        <dbReference type="ARBA" id="ARBA00023140"/>
    </source>
</evidence>
<comment type="similarity">
    <text evidence="1 10">Belongs to the peroxin-14 family.</text>
</comment>
<gene>
    <name evidence="13" type="ORF">POCULU_LOCUS8464</name>
</gene>
<dbReference type="GO" id="GO:0005102">
    <property type="term" value="F:signaling receptor binding"/>
    <property type="evidence" value="ECO:0007669"/>
    <property type="project" value="TreeGrafter"/>
</dbReference>
<evidence type="ECO:0000256" key="1">
    <source>
        <dbReference type="ARBA" id="ARBA00005443"/>
    </source>
</evidence>
<keyword evidence="14" id="KW-1185">Reference proteome</keyword>
<protein>
    <recommendedName>
        <fullName evidence="7 10">Peroxisomal membrane protein PEX14</fullName>
    </recommendedName>
    <alternativeName>
        <fullName evidence="8 10">Peroxin-14</fullName>
    </alternativeName>
</protein>
<dbReference type="GO" id="GO:0016560">
    <property type="term" value="P:protein import into peroxisome matrix, docking"/>
    <property type="evidence" value="ECO:0007669"/>
    <property type="project" value="UniProtKB-UniRule"/>
</dbReference>
<evidence type="ECO:0000256" key="5">
    <source>
        <dbReference type="ARBA" id="ARBA00023136"/>
    </source>
</evidence>
<proteinExistence type="inferred from homology"/>
<evidence type="ECO:0000256" key="9">
    <source>
        <dbReference type="ARBA" id="ARBA00046271"/>
    </source>
</evidence>
<dbReference type="PANTHER" id="PTHR23058">
    <property type="entry name" value="PEROXISOMAL MEMBRANE PROTEIN PEX14"/>
    <property type="match status" value="1"/>
</dbReference>
<comment type="subcellular location">
    <subcellularLocation>
        <location evidence="9 10">Peroxisome membrane</location>
    </subcellularLocation>
</comment>
<accession>A0A9N9D3S1</accession>
<dbReference type="InterPro" id="IPR036388">
    <property type="entry name" value="WH-like_DNA-bd_sf"/>
</dbReference>
<keyword evidence="11" id="KW-1133">Transmembrane helix</keyword>
<feature type="domain" description="Peroxisome membrane anchor protein Pex14p N-terminal" evidence="12">
    <location>
        <begin position="5"/>
        <end position="48"/>
    </location>
</feature>
<evidence type="ECO:0000256" key="3">
    <source>
        <dbReference type="ARBA" id="ARBA00022927"/>
    </source>
</evidence>
<keyword evidence="5 10" id="KW-0472">Membrane</keyword>
<keyword evidence="3 10" id="KW-0653">Protein transport</keyword>
<evidence type="ECO:0000313" key="13">
    <source>
        <dbReference type="EMBL" id="CAG8621958.1"/>
    </source>
</evidence>
<organism evidence="13 14">
    <name type="scientific">Paraglomus occultum</name>
    <dbReference type="NCBI Taxonomy" id="144539"/>
    <lineage>
        <taxon>Eukaryota</taxon>
        <taxon>Fungi</taxon>
        <taxon>Fungi incertae sedis</taxon>
        <taxon>Mucoromycota</taxon>
        <taxon>Glomeromycotina</taxon>
        <taxon>Glomeromycetes</taxon>
        <taxon>Paraglomerales</taxon>
        <taxon>Paraglomeraceae</taxon>
        <taxon>Paraglomus</taxon>
    </lineage>
</organism>
<feature type="non-terminal residue" evidence="13">
    <location>
        <position position="1"/>
    </location>
</feature>
<dbReference type="Pfam" id="PF04695">
    <property type="entry name" value="Pex14_N"/>
    <property type="match status" value="1"/>
</dbReference>
<sequence length="285" mass="32056">MAAVRSDLVHSAVKFLQHPTLQSTSLDKRLDFLASKGLTREEINEALRLIIDRDALVTHIEMSAKEPDIHQPMHQLLHYQPRMDWRDLFFNVIIVGGLGHALISMTKKYIGPLFSPTITDQLAQHNQFMITSDKLDAVNNDTQLIRKYVEEQSVGMRETLIALEKLLRGLQANGIKRDKDLGVLKEEVEAVGEMVFKMLDHIKASQAQQLAELNQELQSLKTLAINHYTSHFATSPSSPKITIPRTNRRVSFGPSASSMSSMSPILTSFPKKVDSGELLTSAWQM</sequence>
<evidence type="ECO:0000256" key="4">
    <source>
        <dbReference type="ARBA" id="ARBA00023010"/>
    </source>
</evidence>
<dbReference type="GO" id="GO:0005778">
    <property type="term" value="C:peroxisomal membrane"/>
    <property type="evidence" value="ECO:0007669"/>
    <property type="project" value="UniProtKB-SubCell"/>
</dbReference>
<evidence type="ECO:0000256" key="8">
    <source>
        <dbReference type="ARBA" id="ARBA00029691"/>
    </source>
</evidence>
<dbReference type="EMBL" id="CAJVPJ010002464">
    <property type="protein sequence ID" value="CAG8621958.1"/>
    <property type="molecule type" value="Genomic_DNA"/>
</dbReference>
<dbReference type="InterPro" id="IPR025655">
    <property type="entry name" value="PEX14"/>
</dbReference>
<dbReference type="PANTHER" id="PTHR23058:SF0">
    <property type="entry name" value="PEROXISOMAL MEMBRANE PROTEIN PEX14"/>
    <property type="match status" value="1"/>
</dbReference>
<feature type="transmembrane region" description="Helical" evidence="11">
    <location>
        <begin position="88"/>
        <end position="106"/>
    </location>
</feature>
<dbReference type="AlphaFoldDB" id="A0A9N9D3S1"/>
<keyword evidence="4" id="KW-0811">Translocation</keyword>
<keyword evidence="2 10" id="KW-0813">Transport</keyword>
<evidence type="ECO:0000259" key="12">
    <source>
        <dbReference type="Pfam" id="PF04695"/>
    </source>
</evidence>
<reference evidence="13" key="1">
    <citation type="submission" date="2021-06" db="EMBL/GenBank/DDBJ databases">
        <authorList>
            <person name="Kallberg Y."/>
            <person name="Tangrot J."/>
            <person name="Rosling A."/>
        </authorList>
    </citation>
    <scope>NUCLEOTIDE SEQUENCE</scope>
    <source>
        <strain evidence="13">IA702</strain>
    </source>
</reference>
<dbReference type="OrthoDB" id="5549158at2759"/>
<evidence type="ECO:0000256" key="10">
    <source>
        <dbReference type="RuleBase" id="RU367032"/>
    </source>
</evidence>
<keyword evidence="11" id="KW-0812">Transmembrane</keyword>
<dbReference type="Gene3D" id="1.10.10.10">
    <property type="entry name" value="Winged helix-like DNA-binding domain superfamily/Winged helix DNA-binding domain"/>
    <property type="match status" value="1"/>
</dbReference>
<comment type="caution">
    <text evidence="13">The sequence shown here is derived from an EMBL/GenBank/DDBJ whole genome shotgun (WGS) entry which is preliminary data.</text>
</comment>
<evidence type="ECO:0000256" key="11">
    <source>
        <dbReference type="SAM" id="Phobius"/>
    </source>
</evidence>
<comment type="function">
    <text evidence="10">Component of the PEX13-PEX14 docking complex, a translocon channel that specifically mediates the import of peroxisomal cargo proteins bound to PEX5 receptor. The PEX13-PEX14 docking complex forms a large import pore which can be opened to a diameter of about 9 nm. Mechanistically, PEX5 receptor along with cargo proteins associates with the PEX14 subunit of the PEX13-PEX14 docking complex in the cytosol, leading to the insertion of the receptor into the organelle membrane with the concomitant translocation of the cargo into the peroxisome matrix.</text>
</comment>
<dbReference type="GO" id="GO:1990429">
    <property type="term" value="C:peroxisomal importomer complex"/>
    <property type="evidence" value="ECO:0007669"/>
    <property type="project" value="TreeGrafter"/>
</dbReference>
<evidence type="ECO:0000313" key="14">
    <source>
        <dbReference type="Proteomes" id="UP000789572"/>
    </source>
</evidence>
<name>A0A9N9D3S1_9GLOM</name>
<evidence type="ECO:0000256" key="2">
    <source>
        <dbReference type="ARBA" id="ARBA00022448"/>
    </source>
</evidence>
<dbReference type="Proteomes" id="UP000789572">
    <property type="component" value="Unassembled WGS sequence"/>
</dbReference>
<keyword evidence="6 10" id="KW-0576">Peroxisome</keyword>
<dbReference type="InterPro" id="IPR006785">
    <property type="entry name" value="Pex14_N"/>
</dbReference>
<evidence type="ECO:0000256" key="7">
    <source>
        <dbReference type="ARBA" id="ARBA00029502"/>
    </source>
</evidence>